<keyword evidence="1" id="KW-1185">Reference proteome</keyword>
<reference evidence="2" key="1">
    <citation type="submission" date="2022-11" db="UniProtKB">
        <authorList>
            <consortium name="WormBaseParasite"/>
        </authorList>
    </citation>
    <scope>IDENTIFICATION</scope>
</reference>
<name>A0A915IGX1_ROMCU</name>
<evidence type="ECO:0000313" key="2">
    <source>
        <dbReference type="WBParaSite" id="nRc.2.0.1.t13118-RA"/>
    </source>
</evidence>
<protein>
    <submittedName>
        <fullName evidence="2">Uncharacterized protein</fullName>
    </submittedName>
</protein>
<proteinExistence type="predicted"/>
<sequence length="113" mass="12557">MSLANPNHFYLFQKNKSVRLADDSITDCLEFRNCVKLGSQKGKTRVKNGRLISSREASHNQLCASIDAVALETLSLSRAYMHIGRSRMSSPIPPPAPPKNAFFKFLSCLSEEA</sequence>
<dbReference type="Proteomes" id="UP000887565">
    <property type="component" value="Unplaced"/>
</dbReference>
<dbReference type="WBParaSite" id="nRc.2.0.1.t13118-RA">
    <property type="protein sequence ID" value="nRc.2.0.1.t13118-RA"/>
    <property type="gene ID" value="nRc.2.0.1.g13118"/>
</dbReference>
<dbReference type="AlphaFoldDB" id="A0A915IGX1"/>
<accession>A0A915IGX1</accession>
<organism evidence="1 2">
    <name type="scientific">Romanomermis culicivorax</name>
    <name type="common">Nematode worm</name>
    <dbReference type="NCBI Taxonomy" id="13658"/>
    <lineage>
        <taxon>Eukaryota</taxon>
        <taxon>Metazoa</taxon>
        <taxon>Ecdysozoa</taxon>
        <taxon>Nematoda</taxon>
        <taxon>Enoplea</taxon>
        <taxon>Dorylaimia</taxon>
        <taxon>Mermithida</taxon>
        <taxon>Mermithoidea</taxon>
        <taxon>Mermithidae</taxon>
        <taxon>Romanomermis</taxon>
    </lineage>
</organism>
<evidence type="ECO:0000313" key="1">
    <source>
        <dbReference type="Proteomes" id="UP000887565"/>
    </source>
</evidence>